<reference evidence="1" key="1">
    <citation type="submission" date="2014-11" db="EMBL/GenBank/DDBJ databases">
        <authorList>
            <person name="Amaro Gonzalez C."/>
        </authorList>
    </citation>
    <scope>NUCLEOTIDE SEQUENCE</scope>
</reference>
<dbReference type="EMBL" id="GBXM01031332">
    <property type="protein sequence ID" value="JAH77245.1"/>
    <property type="molecule type" value="Transcribed_RNA"/>
</dbReference>
<reference evidence="1" key="2">
    <citation type="journal article" date="2015" name="Fish Shellfish Immunol.">
        <title>Early steps in the European eel (Anguilla anguilla)-Vibrio vulnificus interaction in the gills: Role of the RtxA13 toxin.</title>
        <authorList>
            <person name="Callol A."/>
            <person name="Pajuelo D."/>
            <person name="Ebbesson L."/>
            <person name="Teles M."/>
            <person name="MacKenzie S."/>
            <person name="Amaro C."/>
        </authorList>
    </citation>
    <scope>NUCLEOTIDE SEQUENCE</scope>
</reference>
<protein>
    <submittedName>
        <fullName evidence="1">Uncharacterized protein</fullName>
    </submittedName>
</protein>
<name>A0A0E9VIL5_ANGAN</name>
<organism evidence="1">
    <name type="scientific">Anguilla anguilla</name>
    <name type="common">European freshwater eel</name>
    <name type="synonym">Muraena anguilla</name>
    <dbReference type="NCBI Taxonomy" id="7936"/>
    <lineage>
        <taxon>Eukaryota</taxon>
        <taxon>Metazoa</taxon>
        <taxon>Chordata</taxon>
        <taxon>Craniata</taxon>
        <taxon>Vertebrata</taxon>
        <taxon>Euteleostomi</taxon>
        <taxon>Actinopterygii</taxon>
        <taxon>Neopterygii</taxon>
        <taxon>Teleostei</taxon>
        <taxon>Anguilliformes</taxon>
        <taxon>Anguillidae</taxon>
        <taxon>Anguilla</taxon>
    </lineage>
</organism>
<proteinExistence type="predicted"/>
<sequence length="13" mass="1605">MSSLYTTWFRLSL</sequence>
<evidence type="ECO:0000313" key="1">
    <source>
        <dbReference type="EMBL" id="JAH77245.1"/>
    </source>
</evidence>
<accession>A0A0E9VIL5</accession>